<accession>A0A6M8HH20</accession>
<keyword evidence="1" id="KW-0645">Protease</keyword>
<dbReference type="PANTHER" id="PTHR43270">
    <property type="entry name" value="BETA-ALA-HIS DIPEPTIDASE"/>
    <property type="match status" value="1"/>
</dbReference>
<dbReference type="SUPFAM" id="SSF53187">
    <property type="entry name" value="Zn-dependent exopeptidases"/>
    <property type="match status" value="1"/>
</dbReference>
<dbReference type="AlphaFoldDB" id="A0A6M8HH20"/>
<evidence type="ECO:0000313" key="6">
    <source>
        <dbReference type="Proteomes" id="UP000500767"/>
    </source>
</evidence>
<evidence type="ECO:0000259" key="4">
    <source>
        <dbReference type="Pfam" id="PF07687"/>
    </source>
</evidence>
<dbReference type="RefSeq" id="WP_171836157.1">
    <property type="nucleotide sequence ID" value="NZ_CP053708.1"/>
</dbReference>
<organism evidence="5 6">
    <name type="scientific">Lichenicola cladoniae</name>
    <dbReference type="NCBI Taxonomy" id="1484109"/>
    <lineage>
        <taxon>Bacteria</taxon>
        <taxon>Pseudomonadati</taxon>
        <taxon>Pseudomonadota</taxon>
        <taxon>Alphaproteobacteria</taxon>
        <taxon>Acetobacterales</taxon>
        <taxon>Acetobacteraceae</taxon>
        <taxon>Lichenicola</taxon>
    </lineage>
</organism>
<keyword evidence="2" id="KW-0479">Metal-binding</keyword>
<keyword evidence="6" id="KW-1185">Reference proteome</keyword>
<dbReference type="NCBIfam" id="NF006579">
    <property type="entry name" value="PRK09104.1"/>
    <property type="match status" value="1"/>
</dbReference>
<evidence type="ECO:0000256" key="1">
    <source>
        <dbReference type="ARBA" id="ARBA00022670"/>
    </source>
</evidence>
<reference evidence="5 6" key="1">
    <citation type="journal article" date="2014" name="World J. Microbiol. Biotechnol.">
        <title>Biodiversity and physiological characteristics of Antarctic and Arctic lichens-associated bacteria.</title>
        <authorList>
            <person name="Lee Y.M."/>
            <person name="Kim E.H."/>
            <person name="Lee H.K."/>
            <person name="Hong S.G."/>
        </authorList>
    </citation>
    <scope>NUCLEOTIDE SEQUENCE [LARGE SCALE GENOMIC DNA]</scope>
    <source>
        <strain evidence="5 6">PAMC 26569</strain>
    </source>
</reference>
<dbReference type="Gene3D" id="3.30.70.360">
    <property type="match status" value="1"/>
</dbReference>
<evidence type="ECO:0000256" key="3">
    <source>
        <dbReference type="ARBA" id="ARBA00022801"/>
    </source>
</evidence>
<dbReference type="InterPro" id="IPR002933">
    <property type="entry name" value="Peptidase_M20"/>
</dbReference>
<protein>
    <submittedName>
        <fullName evidence="5">M20/M25/M40 family metallo-hydrolase</fullName>
    </submittedName>
</protein>
<dbReference type="Pfam" id="PF01546">
    <property type="entry name" value="Peptidase_M20"/>
    <property type="match status" value="1"/>
</dbReference>
<dbReference type="Proteomes" id="UP000500767">
    <property type="component" value="Chromosome"/>
</dbReference>
<evidence type="ECO:0000313" key="5">
    <source>
        <dbReference type="EMBL" id="QKE88912.1"/>
    </source>
</evidence>
<dbReference type="Gene3D" id="3.40.630.10">
    <property type="entry name" value="Zn peptidases"/>
    <property type="match status" value="1"/>
</dbReference>
<name>A0A6M8HH20_9PROT</name>
<dbReference type="Pfam" id="PF07687">
    <property type="entry name" value="M20_dimer"/>
    <property type="match status" value="1"/>
</dbReference>
<dbReference type="NCBIfam" id="NF005914">
    <property type="entry name" value="PRK07907.1"/>
    <property type="match status" value="1"/>
</dbReference>
<dbReference type="PANTHER" id="PTHR43270:SF12">
    <property type="entry name" value="SUCCINYL-DIAMINOPIMELATE DESUCCINYLASE"/>
    <property type="match status" value="1"/>
</dbReference>
<proteinExistence type="predicted"/>
<dbReference type="KEGG" id="lck:HN018_01575"/>
<gene>
    <name evidence="5" type="ORF">HN018_01575</name>
</gene>
<dbReference type="InterPro" id="IPR011650">
    <property type="entry name" value="Peptidase_M20_dimer"/>
</dbReference>
<dbReference type="GO" id="GO:0046872">
    <property type="term" value="F:metal ion binding"/>
    <property type="evidence" value="ECO:0007669"/>
    <property type="project" value="UniProtKB-KW"/>
</dbReference>
<keyword evidence="3 5" id="KW-0378">Hydrolase</keyword>
<feature type="domain" description="Peptidase M20 dimerisation" evidence="4">
    <location>
        <begin position="220"/>
        <end position="378"/>
    </location>
</feature>
<evidence type="ECO:0000256" key="2">
    <source>
        <dbReference type="ARBA" id="ARBA00022723"/>
    </source>
</evidence>
<dbReference type="EMBL" id="CP053708">
    <property type="protein sequence ID" value="QKE88912.1"/>
    <property type="molecule type" value="Genomic_DNA"/>
</dbReference>
<dbReference type="InterPro" id="IPR051458">
    <property type="entry name" value="Cyt/Met_Dipeptidase"/>
</dbReference>
<sequence length="480" mass="51436">MNAPFPRTAGSNPGPALDHVDRQLDASLERLFALLRIPSISTQPDHAPDCRRAAEWLRDDLASLGFQASVRDTPGLPIVVAHDRSPGAAALNAPHVLFYGHYDVQPVDPIELWTRDPFDPILVDAPARDGQAADRWITARGASDDKGQVMTFLEALRAIRAADGSYPLRISVLLEGEEESGGANLRPFLDAHADELKADFALICDTDMLGDDVPAITTMLRGMVGEEITITCADRDLHSGLYGNAARNPLHLLVEILSSLRDAEGRVTLPGFYDGVSPLPATVKESWDRIGFSDAELLGPVGLSIPAGEPGFSALEQTWARPTYEINGITGGYGGEGFKTVLPGKASAKVSFRMVSGQDPETIRAAFRAHVQAHIPPDCSVAFRSHGGSTASSLPIEGPSLRAALAALTEEWGTEAAVVGSGGSIPVVRDLQESLGMDSLLIGFARADNRIHSPNEKYDLSSFHRGTRSWVRVLYALASI</sequence>
<dbReference type="GO" id="GO:0006508">
    <property type="term" value="P:proteolysis"/>
    <property type="evidence" value="ECO:0007669"/>
    <property type="project" value="UniProtKB-KW"/>
</dbReference>
<dbReference type="GO" id="GO:0008233">
    <property type="term" value="F:peptidase activity"/>
    <property type="evidence" value="ECO:0007669"/>
    <property type="project" value="UniProtKB-KW"/>
</dbReference>